<dbReference type="GO" id="GO:0032259">
    <property type="term" value="P:methylation"/>
    <property type="evidence" value="ECO:0007669"/>
    <property type="project" value="UniProtKB-KW"/>
</dbReference>
<evidence type="ECO:0000256" key="1">
    <source>
        <dbReference type="SAM" id="MobiDB-lite"/>
    </source>
</evidence>
<gene>
    <name evidence="2" type="ORF">FBZ96_10835</name>
</gene>
<dbReference type="GO" id="GO:0008168">
    <property type="term" value="F:methyltransferase activity"/>
    <property type="evidence" value="ECO:0007669"/>
    <property type="project" value="UniProtKB-KW"/>
</dbReference>
<keyword evidence="2" id="KW-0489">Methyltransferase</keyword>
<organism evidence="2 3">
    <name type="scientific">Bradyrhizobium stylosanthis</name>
    <dbReference type="NCBI Taxonomy" id="1803665"/>
    <lineage>
        <taxon>Bacteria</taxon>
        <taxon>Pseudomonadati</taxon>
        <taxon>Pseudomonadota</taxon>
        <taxon>Alphaproteobacteria</taxon>
        <taxon>Hyphomicrobiales</taxon>
        <taxon>Nitrobacteraceae</taxon>
        <taxon>Bradyrhizobium</taxon>
    </lineage>
</organism>
<feature type="region of interest" description="Disordered" evidence="1">
    <location>
        <begin position="1"/>
        <end position="29"/>
    </location>
</feature>
<keyword evidence="2" id="KW-0808">Transferase</keyword>
<dbReference type="RefSeq" id="WP_145667616.1">
    <property type="nucleotide sequence ID" value="NZ_VITK01000008.1"/>
</dbReference>
<dbReference type="AlphaFoldDB" id="A0A560DAX2"/>
<dbReference type="Pfam" id="PF13489">
    <property type="entry name" value="Methyltransf_23"/>
    <property type="match status" value="1"/>
</dbReference>
<dbReference type="CDD" id="cd02440">
    <property type="entry name" value="AdoMet_MTases"/>
    <property type="match status" value="1"/>
</dbReference>
<protein>
    <submittedName>
        <fullName evidence="2">Methyltransferase family protein</fullName>
    </submittedName>
</protein>
<dbReference type="Gene3D" id="3.40.50.150">
    <property type="entry name" value="Vaccinia Virus protein VP39"/>
    <property type="match status" value="1"/>
</dbReference>
<dbReference type="Proteomes" id="UP000319949">
    <property type="component" value="Unassembled WGS sequence"/>
</dbReference>
<dbReference type="InterPro" id="IPR029063">
    <property type="entry name" value="SAM-dependent_MTases_sf"/>
</dbReference>
<reference evidence="2 3" key="1">
    <citation type="submission" date="2019-06" db="EMBL/GenBank/DDBJ databases">
        <title>Genomic Encyclopedia of Type Strains, Phase IV (KMG-V): Genome sequencing to study the core and pangenomes of soil and plant-associated prokaryotes.</title>
        <authorList>
            <person name="Whitman W."/>
        </authorList>
    </citation>
    <scope>NUCLEOTIDE SEQUENCE [LARGE SCALE GENOMIC DNA]</scope>
    <source>
        <strain evidence="2 3">BR 510</strain>
    </source>
</reference>
<comment type="caution">
    <text evidence="2">The sequence shown here is derived from an EMBL/GenBank/DDBJ whole genome shotgun (WGS) entry which is preliminary data.</text>
</comment>
<name>A0A560DAX2_9BRAD</name>
<sequence>MNSHSTEQPVAGATSRYSQDDYAVDNPDWHEDDAPWKAAHIRTILERNNIQWSTLADIGCGTGAIVGILSKNYPQSRMEGFEVSPYAHDLSRKRASDNLSFSMENAFQSGKQFDVTMAIDVVEHVENPFEFLRAMRTMSRWQVIHIPLDMNALAVGRGWVLPEARRALGHIHYFSRDSALSMIAEAGLETIDSFYTAWAIDQSYKTWKKRLAAWPRRLAFRAAPDATVRLVGGWSLMVLSRSKPT</sequence>
<evidence type="ECO:0000313" key="2">
    <source>
        <dbReference type="EMBL" id="TWA94303.1"/>
    </source>
</evidence>
<dbReference type="OrthoDB" id="9810247at2"/>
<evidence type="ECO:0000313" key="3">
    <source>
        <dbReference type="Proteomes" id="UP000319949"/>
    </source>
</evidence>
<accession>A0A560DAX2</accession>
<dbReference type="EMBL" id="VITK01000008">
    <property type="protein sequence ID" value="TWA94303.1"/>
    <property type="molecule type" value="Genomic_DNA"/>
</dbReference>
<proteinExistence type="predicted"/>
<dbReference type="STRING" id="1803665.GCA_001641335_06392"/>
<dbReference type="SUPFAM" id="SSF53335">
    <property type="entry name" value="S-adenosyl-L-methionine-dependent methyltransferases"/>
    <property type="match status" value="1"/>
</dbReference>
<keyword evidence="3" id="KW-1185">Reference proteome</keyword>